<evidence type="ECO:0000313" key="8">
    <source>
        <dbReference type="Proteomes" id="UP000095743"/>
    </source>
</evidence>
<dbReference type="Pfam" id="PF01380">
    <property type="entry name" value="SIS"/>
    <property type="match status" value="1"/>
</dbReference>
<keyword evidence="4" id="KW-1133">Transmembrane helix</keyword>
<dbReference type="GO" id="GO:0003700">
    <property type="term" value="F:DNA-binding transcription factor activity"/>
    <property type="evidence" value="ECO:0007669"/>
    <property type="project" value="InterPro"/>
</dbReference>
<dbReference type="PROSITE" id="PS51464">
    <property type="entry name" value="SIS"/>
    <property type="match status" value="1"/>
</dbReference>
<feature type="transmembrane region" description="Helical" evidence="4">
    <location>
        <begin position="236"/>
        <end position="256"/>
    </location>
</feature>
<dbReference type="PROSITE" id="PS51071">
    <property type="entry name" value="HTH_RPIR"/>
    <property type="match status" value="1"/>
</dbReference>
<dbReference type="CDD" id="cd05013">
    <property type="entry name" value="SIS_RpiR"/>
    <property type="match status" value="1"/>
</dbReference>
<dbReference type="InterPro" id="IPR046348">
    <property type="entry name" value="SIS_dom_sf"/>
</dbReference>
<evidence type="ECO:0000256" key="3">
    <source>
        <dbReference type="ARBA" id="ARBA00023163"/>
    </source>
</evidence>
<evidence type="ECO:0000313" key="7">
    <source>
        <dbReference type="EMBL" id="AOT69657.1"/>
    </source>
</evidence>
<dbReference type="Gene3D" id="3.40.50.10490">
    <property type="entry name" value="Glucose-6-phosphate isomerase like protein, domain 1"/>
    <property type="match status" value="1"/>
</dbReference>
<keyword evidence="3" id="KW-0804">Transcription</keyword>
<evidence type="ECO:0008006" key="9">
    <source>
        <dbReference type="Google" id="ProtNLM"/>
    </source>
</evidence>
<keyword evidence="4" id="KW-0812">Transmembrane</keyword>
<dbReference type="OrthoDB" id="9762536at2"/>
<keyword evidence="4" id="KW-0472">Membrane</keyword>
<dbReference type="SUPFAM" id="SSF53697">
    <property type="entry name" value="SIS domain"/>
    <property type="match status" value="1"/>
</dbReference>
<evidence type="ECO:0000256" key="4">
    <source>
        <dbReference type="SAM" id="Phobius"/>
    </source>
</evidence>
<name>A0A1D8GFH4_9FIRM</name>
<dbReference type="Gene3D" id="1.10.10.10">
    <property type="entry name" value="Winged helix-like DNA-binding domain superfamily/Winged helix DNA-binding domain"/>
    <property type="match status" value="1"/>
</dbReference>
<evidence type="ECO:0000256" key="1">
    <source>
        <dbReference type="ARBA" id="ARBA00023015"/>
    </source>
</evidence>
<reference evidence="7 8" key="1">
    <citation type="submission" date="2016-09" db="EMBL/GenBank/DDBJ databases">
        <title>Genomic analysis reveals versatility of anaerobic energy metabolism of Geosporobacter ferrireducens IRF9 of phylum Firmicutes.</title>
        <authorList>
            <person name="Kim S.-J."/>
        </authorList>
    </citation>
    <scope>NUCLEOTIDE SEQUENCE [LARGE SCALE GENOMIC DNA]</scope>
    <source>
        <strain evidence="7 8">IRF9</strain>
    </source>
</reference>
<feature type="domain" description="HTH rpiR-type" evidence="5">
    <location>
        <begin position="1"/>
        <end position="77"/>
    </location>
</feature>
<organism evidence="7 8">
    <name type="scientific">Geosporobacter ferrireducens</name>
    <dbReference type="NCBI Taxonomy" id="1424294"/>
    <lineage>
        <taxon>Bacteria</taxon>
        <taxon>Bacillati</taxon>
        <taxon>Bacillota</taxon>
        <taxon>Clostridia</taxon>
        <taxon>Peptostreptococcales</taxon>
        <taxon>Thermotaleaceae</taxon>
        <taxon>Geosporobacter</taxon>
    </lineage>
</organism>
<dbReference type="InterPro" id="IPR000281">
    <property type="entry name" value="HTH_RpiR"/>
</dbReference>
<sequence length="293" mass="33546">MLITDLIKQNLAGLSNKQKKIARYLIRNKNKIAFMSLKELSNELEVSEVTILNFCKAINMESFTDLKKEFQILIKEELKVPAKMKSSLEELKSLEDAVGSTLQIQKNNFEYIIENNTIDSLHTASQLIADASTVYLCGLNISKLICDFLYPRLKRLGIHVRILTLDDVEMLSNELIHATEKDLFLLISFPIYSDSIVKLSQYLAMQQLRFIAITNNDQSPIAREAKVVLKSENHSLVFYNFISAAITLAELLLVVLSYEMKDRIILDIKAIETLHHFFRDEKEKKKAKGDTSQ</sequence>
<dbReference type="Pfam" id="PF01418">
    <property type="entry name" value="HTH_6"/>
    <property type="match status" value="1"/>
</dbReference>
<dbReference type="InterPro" id="IPR047640">
    <property type="entry name" value="RpiR-like"/>
</dbReference>
<dbReference type="SUPFAM" id="SSF46689">
    <property type="entry name" value="Homeodomain-like"/>
    <property type="match status" value="1"/>
</dbReference>
<dbReference type="InterPro" id="IPR035472">
    <property type="entry name" value="RpiR-like_SIS"/>
</dbReference>
<dbReference type="STRING" id="1424294.Gferi_08740"/>
<protein>
    <recommendedName>
        <fullName evidence="9">RpiR family transcriptional regulator</fullName>
    </recommendedName>
</protein>
<keyword evidence="8" id="KW-1185">Reference proteome</keyword>
<evidence type="ECO:0000259" key="5">
    <source>
        <dbReference type="PROSITE" id="PS51071"/>
    </source>
</evidence>
<dbReference type="PANTHER" id="PTHR30514">
    <property type="entry name" value="GLUCOKINASE"/>
    <property type="match status" value="1"/>
</dbReference>
<accession>A0A1D8GFH4</accession>
<dbReference type="RefSeq" id="WP_069975583.1">
    <property type="nucleotide sequence ID" value="NZ_CP017269.1"/>
</dbReference>
<feature type="domain" description="SIS" evidence="6">
    <location>
        <begin position="124"/>
        <end position="252"/>
    </location>
</feature>
<dbReference type="KEGG" id="gfe:Gferi_08740"/>
<dbReference type="AlphaFoldDB" id="A0A1D8GFH4"/>
<dbReference type="PANTHER" id="PTHR30514:SF18">
    <property type="entry name" value="RPIR-FAMILY TRANSCRIPTIONAL REGULATOR"/>
    <property type="match status" value="1"/>
</dbReference>
<dbReference type="EMBL" id="CP017269">
    <property type="protein sequence ID" value="AOT69657.1"/>
    <property type="molecule type" value="Genomic_DNA"/>
</dbReference>
<dbReference type="InterPro" id="IPR009057">
    <property type="entry name" value="Homeodomain-like_sf"/>
</dbReference>
<evidence type="ECO:0000256" key="2">
    <source>
        <dbReference type="ARBA" id="ARBA00023125"/>
    </source>
</evidence>
<proteinExistence type="predicted"/>
<dbReference type="InterPro" id="IPR036388">
    <property type="entry name" value="WH-like_DNA-bd_sf"/>
</dbReference>
<dbReference type="InterPro" id="IPR001347">
    <property type="entry name" value="SIS_dom"/>
</dbReference>
<keyword evidence="2" id="KW-0238">DNA-binding</keyword>
<dbReference type="Proteomes" id="UP000095743">
    <property type="component" value="Chromosome"/>
</dbReference>
<dbReference type="GO" id="GO:0097367">
    <property type="term" value="F:carbohydrate derivative binding"/>
    <property type="evidence" value="ECO:0007669"/>
    <property type="project" value="InterPro"/>
</dbReference>
<gene>
    <name evidence="7" type="ORF">Gferi_08740</name>
</gene>
<evidence type="ECO:0000259" key="6">
    <source>
        <dbReference type="PROSITE" id="PS51464"/>
    </source>
</evidence>
<keyword evidence="1" id="KW-0805">Transcription regulation</keyword>
<dbReference type="GO" id="GO:1901135">
    <property type="term" value="P:carbohydrate derivative metabolic process"/>
    <property type="evidence" value="ECO:0007669"/>
    <property type="project" value="InterPro"/>
</dbReference>
<dbReference type="GO" id="GO:0003677">
    <property type="term" value="F:DNA binding"/>
    <property type="evidence" value="ECO:0007669"/>
    <property type="project" value="UniProtKB-KW"/>
</dbReference>